<dbReference type="InterPro" id="IPR013083">
    <property type="entry name" value="Znf_RING/FYVE/PHD"/>
</dbReference>
<keyword evidence="1" id="KW-0479">Metal-binding</keyword>
<evidence type="ECO:0000259" key="6">
    <source>
        <dbReference type="PROSITE" id="PS50089"/>
    </source>
</evidence>
<dbReference type="Pfam" id="PF13639">
    <property type="entry name" value="zf-RING_2"/>
    <property type="match status" value="1"/>
</dbReference>
<dbReference type="HOGENOM" id="CLU_1112734_0_0_1"/>
<dbReference type="GO" id="GO:0061630">
    <property type="term" value="F:ubiquitin protein ligase activity"/>
    <property type="evidence" value="ECO:0000318"/>
    <property type="project" value="GO_Central"/>
</dbReference>
<dbReference type="STRING" id="3880.A0A072V7P4"/>
<evidence type="ECO:0000256" key="4">
    <source>
        <dbReference type="PROSITE-ProRule" id="PRU00175"/>
    </source>
</evidence>
<dbReference type="GO" id="GO:0016567">
    <property type="term" value="P:protein ubiquitination"/>
    <property type="evidence" value="ECO:0000318"/>
    <property type="project" value="GO_Central"/>
</dbReference>
<dbReference type="PANTHER" id="PTHR45969:SF55">
    <property type="entry name" value="OS07G0686300 PROTEIN"/>
    <property type="match status" value="1"/>
</dbReference>
<reference evidence="7 9" key="1">
    <citation type="journal article" date="2011" name="Nature">
        <title>The Medicago genome provides insight into the evolution of rhizobial symbioses.</title>
        <authorList>
            <person name="Young N.D."/>
            <person name="Debelle F."/>
            <person name="Oldroyd G.E."/>
            <person name="Geurts R."/>
            <person name="Cannon S.B."/>
            <person name="Udvardi M.K."/>
            <person name="Benedito V.A."/>
            <person name="Mayer K.F."/>
            <person name="Gouzy J."/>
            <person name="Schoof H."/>
            <person name="Van de Peer Y."/>
            <person name="Proost S."/>
            <person name="Cook D.R."/>
            <person name="Meyers B.C."/>
            <person name="Spannagl M."/>
            <person name="Cheung F."/>
            <person name="De Mita S."/>
            <person name="Krishnakumar V."/>
            <person name="Gundlach H."/>
            <person name="Zhou S."/>
            <person name="Mudge J."/>
            <person name="Bharti A.K."/>
            <person name="Murray J.D."/>
            <person name="Naoumkina M.A."/>
            <person name="Rosen B."/>
            <person name="Silverstein K.A."/>
            <person name="Tang H."/>
            <person name="Rombauts S."/>
            <person name="Zhao P.X."/>
            <person name="Zhou P."/>
            <person name="Barbe V."/>
            <person name="Bardou P."/>
            <person name="Bechner M."/>
            <person name="Bellec A."/>
            <person name="Berger A."/>
            <person name="Berges H."/>
            <person name="Bidwell S."/>
            <person name="Bisseling T."/>
            <person name="Choisne N."/>
            <person name="Couloux A."/>
            <person name="Denny R."/>
            <person name="Deshpande S."/>
            <person name="Dai X."/>
            <person name="Doyle J.J."/>
            <person name="Dudez A.M."/>
            <person name="Farmer A.D."/>
            <person name="Fouteau S."/>
            <person name="Franken C."/>
            <person name="Gibelin C."/>
            <person name="Gish J."/>
            <person name="Goldstein S."/>
            <person name="Gonzalez A.J."/>
            <person name="Green P.J."/>
            <person name="Hallab A."/>
            <person name="Hartog M."/>
            <person name="Hua A."/>
            <person name="Humphray S.J."/>
            <person name="Jeong D.H."/>
            <person name="Jing Y."/>
            <person name="Jocker A."/>
            <person name="Kenton S.M."/>
            <person name="Kim D.J."/>
            <person name="Klee K."/>
            <person name="Lai H."/>
            <person name="Lang C."/>
            <person name="Lin S."/>
            <person name="Macmil S.L."/>
            <person name="Magdelenat G."/>
            <person name="Matthews L."/>
            <person name="McCorrison J."/>
            <person name="Monaghan E.L."/>
            <person name="Mun J.H."/>
            <person name="Najar F.Z."/>
            <person name="Nicholson C."/>
            <person name="Noirot C."/>
            <person name="O'Bleness M."/>
            <person name="Paule C.R."/>
            <person name="Poulain J."/>
            <person name="Prion F."/>
            <person name="Qin B."/>
            <person name="Qu C."/>
            <person name="Retzel E.F."/>
            <person name="Riddle C."/>
            <person name="Sallet E."/>
            <person name="Samain S."/>
            <person name="Samson N."/>
            <person name="Sanders I."/>
            <person name="Saurat O."/>
            <person name="Scarpelli C."/>
            <person name="Schiex T."/>
            <person name="Segurens B."/>
            <person name="Severin A.J."/>
            <person name="Sherrier D.J."/>
            <person name="Shi R."/>
            <person name="Sims S."/>
            <person name="Singer S.R."/>
            <person name="Sinharoy S."/>
            <person name="Sterck L."/>
            <person name="Viollet A."/>
            <person name="Wang B.B."/>
            <person name="Wang K."/>
            <person name="Wang M."/>
            <person name="Wang X."/>
            <person name="Warfsmann J."/>
            <person name="Weissenbach J."/>
            <person name="White D.D."/>
            <person name="White J.D."/>
            <person name="Wiley G.B."/>
            <person name="Wincker P."/>
            <person name="Xing Y."/>
            <person name="Yang L."/>
            <person name="Yao Z."/>
            <person name="Ying F."/>
            <person name="Zhai J."/>
            <person name="Zhou L."/>
            <person name="Zuber A."/>
            <person name="Denarie J."/>
            <person name="Dixon R.A."/>
            <person name="May G.D."/>
            <person name="Schwartz D.C."/>
            <person name="Rogers J."/>
            <person name="Quetier F."/>
            <person name="Town C.D."/>
            <person name="Roe B.A."/>
        </authorList>
    </citation>
    <scope>NUCLEOTIDE SEQUENCE [LARGE SCALE GENOMIC DNA]</scope>
    <source>
        <strain evidence="7">A17</strain>
        <strain evidence="8 9">cv. Jemalong A17</strain>
    </source>
</reference>
<organism evidence="7 9">
    <name type="scientific">Medicago truncatula</name>
    <name type="common">Barrel medic</name>
    <name type="synonym">Medicago tribuloides</name>
    <dbReference type="NCBI Taxonomy" id="3880"/>
    <lineage>
        <taxon>Eukaryota</taxon>
        <taxon>Viridiplantae</taxon>
        <taxon>Streptophyta</taxon>
        <taxon>Embryophyta</taxon>
        <taxon>Tracheophyta</taxon>
        <taxon>Spermatophyta</taxon>
        <taxon>Magnoliopsida</taxon>
        <taxon>eudicotyledons</taxon>
        <taxon>Gunneridae</taxon>
        <taxon>Pentapetalae</taxon>
        <taxon>rosids</taxon>
        <taxon>fabids</taxon>
        <taxon>Fabales</taxon>
        <taxon>Fabaceae</taxon>
        <taxon>Papilionoideae</taxon>
        <taxon>50 kb inversion clade</taxon>
        <taxon>NPAAA clade</taxon>
        <taxon>Hologalegina</taxon>
        <taxon>IRL clade</taxon>
        <taxon>Trifolieae</taxon>
        <taxon>Medicago</taxon>
    </lineage>
</organism>
<feature type="region of interest" description="Disordered" evidence="5">
    <location>
        <begin position="74"/>
        <end position="94"/>
    </location>
</feature>
<dbReference type="EnsemblPlants" id="KEH34205">
    <property type="protein sequence ID" value="KEH34205"/>
    <property type="gene ID" value="MTR_3g463010"/>
</dbReference>
<dbReference type="AlphaFoldDB" id="A0A072V7P4"/>
<dbReference type="InterPro" id="IPR001841">
    <property type="entry name" value="Znf_RING"/>
</dbReference>
<feature type="domain" description="RING-type" evidence="6">
    <location>
        <begin position="172"/>
        <end position="214"/>
    </location>
</feature>
<dbReference type="Gene3D" id="3.30.40.10">
    <property type="entry name" value="Zinc/RING finger domain, C3HC4 (zinc finger)"/>
    <property type="match status" value="1"/>
</dbReference>
<dbReference type="SMART" id="SM00184">
    <property type="entry name" value="RING"/>
    <property type="match status" value="1"/>
</dbReference>
<evidence type="ECO:0000313" key="9">
    <source>
        <dbReference type="Proteomes" id="UP000002051"/>
    </source>
</evidence>
<keyword evidence="3" id="KW-0862">Zinc</keyword>
<dbReference type="Proteomes" id="UP000002051">
    <property type="component" value="Chromosome 3"/>
</dbReference>
<proteinExistence type="predicted"/>
<gene>
    <name evidence="7" type="ordered locus">MTR_3g463010</name>
</gene>
<keyword evidence="2 4" id="KW-0863">Zinc-finger</keyword>
<evidence type="ECO:0000313" key="8">
    <source>
        <dbReference type="EnsemblPlants" id="KEH34205"/>
    </source>
</evidence>
<evidence type="ECO:0000256" key="2">
    <source>
        <dbReference type="ARBA" id="ARBA00022771"/>
    </source>
</evidence>
<reference evidence="8" key="3">
    <citation type="submission" date="2015-04" db="UniProtKB">
        <authorList>
            <consortium name="EnsemblPlants"/>
        </authorList>
    </citation>
    <scope>IDENTIFICATION</scope>
    <source>
        <strain evidence="8">cv. Jemalong A17</strain>
    </source>
</reference>
<evidence type="ECO:0000256" key="1">
    <source>
        <dbReference type="ARBA" id="ARBA00022723"/>
    </source>
</evidence>
<dbReference type="PANTHER" id="PTHR45969">
    <property type="entry name" value="RING ZINC FINGER PROTEIN-RELATED"/>
    <property type="match status" value="1"/>
</dbReference>
<dbReference type="GO" id="GO:0008270">
    <property type="term" value="F:zinc ion binding"/>
    <property type="evidence" value="ECO:0007669"/>
    <property type="project" value="UniProtKB-KW"/>
</dbReference>
<dbReference type="CDD" id="cd16448">
    <property type="entry name" value="RING-H2"/>
    <property type="match status" value="1"/>
</dbReference>
<keyword evidence="9" id="KW-1185">Reference proteome</keyword>
<evidence type="ECO:0000256" key="3">
    <source>
        <dbReference type="ARBA" id="ARBA00022833"/>
    </source>
</evidence>
<protein>
    <submittedName>
        <fullName evidence="7">Anaphase-promoting complex subunit 11 RING-H2 finger protein</fullName>
    </submittedName>
</protein>
<reference evidence="7 9" key="2">
    <citation type="journal article" date="2014" name="BMC Genomics">
        <title>An improved genome release (version Mt4.0) for the model legume Medicago truncatula.</title>
        <authorList>
            <person name="Tang H."/>
            <person name="Krishnakumar V."/>
            <person name="Bidwell S."/>
            <person name="Rosen B."/>
            <person name="Chan A."/>
            <person name="Zhou S."/>
            <person name="Gentzbittel L."/>
            <person name="Childs K.L."/>
            <person name="Yandell M."/>
            <person name="Gundlach H."/>
            <person name="Mayer K.F."/>
            <person name="Schwartz D.C."/>
            <person name="Town C.D."/>
        </authorList>
    </citation>
    <scope>GENOME REANNOTATION</scope>
    <source>
        <strain evidence="7">A17</strain>
        <strain evidence="8 9">cv. Jemalong A17</strain>
    </source>
</reference>
<name>A0A072V7P4_MEDTR</name>
<dbReference type="PROSITE" id="PS50089">
    <property type="entry name" value="ZF_RING_2"/>
    <property type="match status" value="1"/>
</dbReference>
<evidence type="ECO:0000313" key="7">
    <source>
        <dbReference type="EMBL" id="KEH34205.1"/>
    </source>
</evidence>
<dbReference type="SUPFAM" id="SSF57850">
    <property type="entry name" value="RING/U-box"/>
    <property type="match status" value="1"/>
</dbReference>
<evidence type="ECO:0000256" key="5">
    <source>
        <dbReference type="SAM" id="MobiDB-lite"/>
    </source>
</evidence>
<dbReference type="EMBL" id="CM001219">
    <property type="protein sequence ID" value="KEH34205.1"/>
    <property type="molecule type" value="Genomic_DNA"/>
</dbReference>
<sequence>MVKVVWDVTNHVTPTVDEGMGVISGAQGTTMSSSRQLIEEPNHIGMRGILRPCSLMMGALLGSFPSRPFQVRCSSGTNQAEAGGHATPTADEGKGVIAGAQGTTMSGSRHLIEEPNHIGRRGILRSCSLMMGDLSGSFPVSERVRTKHVGKTSVGEMYDIYNYEHTNEDVECVVCLCKIEEGDEISVLRCDHMYHKHCLDKWLSFKNHTCPLCRESLRPERAITEHGVEVLSFDFCAIRSDRDRDDWWLR</sequence>
<accession>A0A072V7P4</accession>